<dbReference type="InterPro" id="IPR002881">
    <property type="entry name" value="DUF58"/>
</dbReference>
<organism evidence="3 4">
    <name type="scientific">Conyzicola nivalis</name>
    <dbReference type="NCBI Taxonomy" id="1477021"/>
    <lineage>
        <taxon>Bacteria</taxon>
        <taxon>Bacillati</taxon>
        <taxon>Actinomycetota</taxon>
        <taxon>Actinomycetes</taxon>
        <taxon>Micrococcales</taxon>
        <taxon>Microbacteriaceae</taxon>
        <taxon>Conyzicola</taxon>
    </lineage>
</organism>
<keyword evidence="4" id="KW-1185">Reference proteome</keyword>
<sequence length="425" mass="45048">MGRRATGLTRRGWGAFAGAIVLLIFAYVLGNEQLLFVACLLGALVGLSFLLVRFRSPSLTAARRFDVDVVSVGSPVTVSIEVSNNTAGRSASAEWRDRLPWPPETTEAAKLRSLPSARYTAAGVTRLEYALHPPRRGIVEIGPATIERVDPFGIARNDSVLGEARQLIVAPRVTDLSGSGFSLAGGDGAVRASRRNAAGNNDDLMTREYRRGDALRRVHWRATARRGDLMVRQEEESSFPTARLIVDTRSSGYPGGGADAFEWALGMVASLGVHLVGAGFLLQLRETGPAQLVAPVEAGGGTGHDIDFLTSLASASLLPESVGAPSAASADLDLHGPIFAVLARPSAETLRWISSQRARHEHGVALVIDAPGSEALEALTRAGWQCLSVSVTDDPAEVWAAALDEDAAGNDVRARERFGDSDGAR</sequence>
<feature type="domain" description="DUF58" evidence="2">
    <location>
        <begin position="206"/>
        <end position="254"/>
    </location>
</feature>
<protein>
    <submittedName>
        <fullName evidence="3">Uncharacterized protein (DUF58 family)</fullName>
    </submittedName>
</protein>
<feature type="transmembrane region" description="Helical" evidence="1">
    <location>
        <begin position="35"/>
        <end position="54"/>
    </location>
</feature>
<name>A0ABV2QM71_9MICO</name>
<evidence type="ECO:0000256" key="1">
    <source>
        <dbReference type="SAM" id="Phobius"/>
    </source>
</evidence>
<comment type="caution">
    <text evidence="3">The sequence shown here is derived from an EMBL/GenBank/DDBJ whole genome shotgun (WGS) entry which is preliminary data.</text>
</comment>
<keyword evidence="1" id="KW-1133">Transmembrane helix</keyword>
<dbReference type="RefSeq" id="WP_354024270.1">
    <property type="nucleotide sequence ID" value="NZ_JBEPSJ010000001.1"/>
</dbReference>
<reference evidence="3 4" key="1">
    <citation type="submission" date="2024-06" db="EMBL/GenBank/DDBJ databases">
        <title>Sorghum-associated microbial communities from plants grown in Nebraska, USA.</title>
        <authorList>
            <person name="Schachtman D."/>
        </authorList>
    </citation>
    <scope>NUCLEOTIDE SEQUENCE [LARGE SCALE GENOMIC DNA]</scope>
    <source>
        <strain evidence="3 4">2857</strain>
    </source>
</reference>
<gene>
    <name evidence="3" type="ORF">ABIE21_001611</name>
</gene>
<feature type="transmembrane region" description="Helical" evidence="1">
    <location>
        <begin position="12"/>
        <end position="29"/>
    </location>
</feature>
<keyword evidence="1" id="KW-0812">Transmembrane</keyword>
<evidence type="ECO:0000259" key="2">
    <source>
        <dbReference type="Pfam" id="PF01882"/>
    </source>
</evidence>
<dbReference type="PANTHER" id="PTHR34351">
    <property type="entry name" value="SLR1927 PROTEIN-RELATED"/>
    <property type="match status" value="1"/>
</dbReference>
<dbReference type="Pfam" id="PF01882">
    <property type="entry name" value="DUF58"/>
    <property type="match status" value="1"/>
</dbReference>
<evidence type="ECO:0000313" key="3">
    <source>
        <dbReference type="EMBL" id="MET4582121.1"/>
    </source>
</evidence>
<dbReference type="EMBL" id="JBEPSJ010000001">
    <property type="protein sequence ID" value="MET4582121.1"/>
    <property type="molecule type" value="Genomic_DNA"/>
</dbReference>
<accession>A0ABV2QM71</accession>
<dbReference type="Proteomes" id="UP001549257">
    <property type="component" value="Unassembled WGS sequence"/>
</dbReference>
<dbReference type="PANTHER" id="PTHR34351:SF1">
    <property type="entry name" value="SLR1927 PROTEIN"/>
    <property type="match status" value="1"/>
</dbReference>
<proteinExistence type="predicted"/>
<evidence type="ECO:0000313" key="4">
    <source>
        <dbReference type="Proteomes" id="UP001549257"/>
    </source>
</evidence>
<keyword evidence="1" id="KW-0472">Membrane</keyword>